<organism evidence="2 3">
    <name type="scientific">Tuber borchii</name>
    <name type="common">White truffle</name>
    <dbReference type="NCBI Taxonomy" id="42251"/>
    <lineage>
        <taxon>Eukaryota</taxon>
        <taxon>Fungi</taxon>
        <taxon>Dikarya</taxon>
        <taxon>Ascomycota</taxon>
        <taxon>Pezizomycotina</taxon>
        <taxon>Pezizomycetes</taxon>
        <taxon>Pezizales</taxon>
        <taxon>Tuberaceae</taxon>
        <taxon>Tuber</taxon>
    </lineage>
</organism>
<reference evidence="2 3" key="1">
    <citation type="submission" date="2017-04" db="EMBL/GenBank/DDBJ databases">
        <title>Draft genome sequence of Tuber borchii Vittad., a whitish edible truffle.</title>
        <authorList>
            <consortium name="DOE Joint Genome Institute"/>
            <person name="Murat C."/>
            <person name="Kuo A."/>
            <person name="Barry K.W."/>
            <person name="Clum A."/>
            <person name="Dockter R.B."/>
            <person name="Fauchery L."/>
            <person name="Iotti M."/>
            <person name="Kohler A."/>
            <person name="Labutti K."/>
            <person name="Lindquist E.A."/>
            <person name="Lipzen A."/>
            <person name="Ohm R.A."/>
            <person name="Wang M."/>
            <person name="Grigoriev I.V."/>
            <person name="Zambonelli A."/>
            <person name="Martin F.M."/>
        </authorList>
    </citation>
    <scope>NUCLEOTIDE SEQUENCE [LARGE SCALE GENOMIC DNA]</scope>
    <source>
        <strain evidence="2 3">Tbo3840</strain>
    </source>
</reference>
<accession>A0A2T6ZAX8</accession>
<dbReference type="Pfam" id="PF13472">
    <property type="entry name" value="Lipase_GDSL_2"/>
    <property type="match status" value="1"/>
</dbReference>
<dbReference type="OrthoDB" id="671439at2759"/>
<dbReference type="EMBL" id="NESQ01000491">
    <property type="protein sequence ID" value="PUU72652.1"/>
    <property type="molecule type" value="Genomic_DNA"/>
</dbReference>
<dbReference type="STRING" id="42251.A0A2T6ZAX8"/>
<dbReference type="PANTHER" id="PTHR14209">
    <property type="entry name" value="ISOAMYL ACETATE-HYDROLYZING ESTERASE 1"/>
    <property type="match status" value="1"/>
</dbReference>
<sequence>MAFADYDKIVLFGDSITEASYEQARGFGFGAALTDIYRRKIEVINRGFSGYNTLHALEVIPKIIPPPATTSRIRLITIFFGANDATLSDRSQHVPLDQYAENLKRIINHPLLVAHNPRILLIIPPPICEYRTQDHDLAKGVVGAQRLAANTKRYADAALEVGKALGIPTVNLWEAFTQYAGGWEEGNPLPGSKELPKNEKLGELLRDGLHFEPKGYKILYDLVLETIRGNIPELDPENLEFVFPRHENAPKSNFYTYGQA</sequence>
<dbReference type="AlphaFoldDB" id="A0A2T6ZAX8"/>
<feature type="domain" description="SGNH hydrolase-type esterase" evidence="1">
    <location>
        <begin position="11"/>
        <end position="218"/>
    </location>
</feature>
<protein>
    <submittedName>
        <fullName evidence="2">Isoamyl acetate-hydrolyzing esterase</fullName>
    </submittedName>
</protein>
<dbReference type="InterPro" id="IPR036514">
    <property type="entry name" value="SGNH_hydro_sf"/>
</dbReference>
<evidence type="ECO:0000313" key="2">
    <source>
        <dbReference type="EMBL" id="PUU72652.1"/>
    </source>
</evidence>
<dbReference type="InterPro" id="IPR045136">
    <property type="entry name" value="Iah1-like"/>
</dbReference>
<name>A0A2T6ZAX8_TUBBO</name>
<evidence type="ECO:0000313" key="3">
    <source>
        <dbReference type="Proteomes" id="UP000244722"/>
    </source>
</evidence>
<dbReference type="InterPro" id="IPR013830">
    <property type="entry name" value="SGNH_hydro"/>
</dbReference>
<comment type="caution">
    <text evidence="2">The sequence shown here is derived from an EMBL/GenBank/DDBJ whole genome shotgun (WGS) entry which is preliminary data.</text>
</comment>
<dbReference type="Gene3D" id="3.40.50.1110">
    <property type="entry name" value="SGNH hydrolase"/>
    <property type="match status" value="1"/>
</dbReference>
<dbReference type="CDD" id="cd01838">
    <property type="entry name" value="Isoamyl_acetate_hydrolase_like"/>
    <property type="match status" value="1"/>
</dbReference>
<dbReference type="PANTHER" id="PTHR14209:SF19">
    <property type="entry name" value="ISOAMYL ACETATE-HYDROLYZING ESTERASE 1 HOMOLOG"/>
    <property type="match status" value="1"/>
</dbReference>
<dbReference type="SUPFAM" id="SSF52266">
    <property type="entry name" value="SGNH hydrolase"/>
    <property type="match status" value="1"/>
</dbReference>
<evidence type="ECO:0000259" key="1">
    <source>
        <dbReference type="Pfam" id="PF13472"/>
    </source>
</evidence>
<keyword evidence="3" id="KW-1185">Reference proteome</keyword>
<dbReference type="Proteomes" id="UP000244722">
    <property type="component" value="Unassembled WGS sequence"/>
</dbReference>
<proteinExistence type="predicted"/>
<gene>
    <name evidence="2" type="ORF">B9Z19DRAFT_1096847</name>
</gene>